<feature type="active site" description="Cysteine sulfenic acid (-SOH) intermediate" evidence="6">
    <location>
        <position position="59"/>
    </location>
</feature>
<comment type="function">
    <text evidence="6">Thiol-specific peroxidase that catalyzes the reduction of hydrogen peroxide and organic hydroperoxides to water and alcohols, respectively. Plays a role in cell protection against oxidative stress by detoxifying peroxides.</text>
</comment>
<evidence type="ECO:0000313" key="8">
    <source>
        <dbReference type="EMBL" id="QLI05328.1"/>
    </source>
</evidence>
<sequence>MSVTFKGAEATLEGKGVNVGDIAPKVELVAKDLSTFSVGDASNKFQILIAVPSLDTGVCASEARKFNEKIASKDNVEAVVISMDLPFAMGRFCSTEGIENLKVGSDFRGAKFAKEYGILLANTPLQGLCARAIFVINPQGKISYKQIVAEITSEPDYQAVLDALN</sequence>
<reference evidence="8 9" key="1">
    <citation type="submission" date="2020-02" db="EMBL/GenBank/DDBJ databases">
        <title>Complete genome sequence of the novel Campylobacter species Candidatus Campylobacter infans.</title>
        <authorList>
            <person name="Duim B."/>
            <person name="Zomer A."/>
            <person name="van der Graaf L."/>
            <person name="Wagenaar J."/>
        </authorList>
    </citation>
    <scope>NUCLEOTIDE SEQUENCE [LARGE SCALE GENOMIC DNA]</scope>
    <source>
        <strain evidence="8 9">19S00001</strain>
    </source>
</reference>
<evidence type="ECO:0000256" key="1">
    <source>
        <dbReference type="ARBA" id="ARBA00022559"/>
    </source>
</evidence>
<dbReference type="EC" id="1.11.1.24" evidence="6"/>
<dbReference type="Proteomes" id="UP000509414">
    <property type="component" value="Chromosome"/>
</dbReference>
<dbReference type="InterPro" id="IPR036249">
    <property type="entry name" value="Thioredoxin-like_sf"/>
</dbReference>
<dbReference type="InterPro" id="IPR050455">
    <property type="entry name" value="Tpx_Peroxidase_subfamily"/>
</dbReference>
<proteinExistence type="inferred from homology"/>
<evidence type="ECO:0000256" key="6">
    <source>
        <dbReference type="HAMAP-Rule" id="MF_00269"/>
    </source>
</evidence>
<dbReference type="InterPro" id="IPR013740">
    <property type="entry name" value="Redoxin"/>
</dbReference>
<evidence type="ECO:0000256" key="4">
    <source>
        <dbReference type="ARBA" id="ARBA00023157"/>
    </source>
</evidence>
<dbReference type="HAMAP" id="MF_00269">
    <property type="entry name" value="Tpx"/>
    <property type="match status" value="1"/>
</dbReference>
<comment type="miscellaneous">
    <text evidence="6">The active site is a conserved redox-active cysteine residue, the peroxidatic cysteine (C(P)), which makes the nucleophilic attack on the peroxide substrate. The peroxide oxidizes the C(P)-SH to cysteine sulfenic acid (C(P)-SOH), which then reacts with another cysteine residue, the resolving cysteine (C(R)), to form a disulfide bridge. The disulfide is subsequently reduced by an appropriate electron donor to complete the catalytic cycle. In this atypical 2-Cys peroxiredoxin, C(R) is present in the same subunit to form an intramolecular disulfide. The disulfide is subsequently reduced by thioredoxin.</text>
</comment>
<comment type="subunit">
    <text evidence="6">Homodimer.</text>
</comment>
<dbReference type="AlphaFoldDB" id="A0A7H9CJ86"/>
<dbReference type="CDD" id="cd03014">
    <property type="entry name" value="PRX_Atyp2cys"/>
    <property type="match status" value="1"/>
</dbReference>
<comment type="catalytic activity">
    <reaction evidence="6">
        <text>a hydroperoxide + [thioredoxin]-dithiol = an alcohol + [thioredoxin]-disulfide + H2O</text>
        <dbReference type="Rhea" id="RHEA:62620"/>
        <dbReference type="Rhea" id="RHEA-COMP:10698"/>
        <dbReference type="Rhea" id="RHEA-COMP:10700"/>
        <dbReference type="ChEBI" id="CHEBI:15377"/>
        <dbReference type="ChEBI" id="CHEBI:29950"/>
        <dbReference type="ChEBI" id="CHEBI:30879"/>
        <dbReference type="ChEBI" id="CHEBI:35924"/>
        <dbReference type="ChEBI" id="CHEBI:50058"/>
        <dbReference type="EC" id="1.11.1.24"/>
    </reaction>
</comment>
<keyword evidence="1 6" id="KW-0575">Peroxidase</keyword>
<accession>A0A7H9CJ86</accession>
<gene>
    <name evidence="6 8" type="primary">tpx</name>
    <name evidence="8" type="ORF">CINF_0813</name>
</gene>
<dbReference type="PANTHER" id="PTHR43110:SF1">
    <property type="entry name" value="THIOL PEROXIDASE"/>
    <property type="match status" value="1"/>
</dbReference>
<dbReference type="InterPro" id="IPR018219">
    <property type="entry name" value="Tpx_CS"/>
</dbReference>
<evidence type="ECO:0000313" key="9">
    <source>
        <dbReference type="Proteomes" id="UP000509414"/>
    </source>
</evidence>
<dbReference type="InterPro" id="IPR002065">
    <property type="entry name" value="TPX"/>
</dbReference>
<evidence type="ECO:0000256" key="3">
    <source>
        <dbReference type="ARBA" id="ARBA00023002"/>
    </source>
</evidence>
<evidence type="ECO:0000256" key="5">
    <source>
        <dbReference type="ARBA" id="ARBA00023284"/>
    </source>
</evidence>
<keyword evidence="3 6" id="KW-0560">Oxidoreductase</keyword>
<keyword evidence="5 6" id="KW-0676">Redox-active center</keyword>
<keyword evidence="2 6" id="KW-0049">Antioxidant</keyword>
<organism evidence="8 9">
    <name type="scientific">Candidatus Campylobacter infans</name>
    <dbReference type="NCBI Taxonomy" id="2561898"/>
    <lineage>
        <taxon>Bacteria</taxon>
        <taxon>Pseudomonadati</taxon>
        <taxon>Campylobacterota</taxon>
        <taxon>Epsilonproteobacteria</taxon>
        <taxon>Campylobacterales</taxon>
        <taxon>Campylobacteraceae</taxon>
        <taxon>Campylobacter</taxon>
    </lineage>
</organism>
<dbReference type="Gene3D" id="3.40.30.10">
    <property type="entry name" value="Glutaredoxin"/>
    <property type="match status" value="1"/>
</dbReference>
<dbReference type="GO" id="GO:0008379">
    <property type="term" value="F:thioredoxin peroxidase activity"/>
    <property type="evidence" value="ECO:0007669"/>
    <property type="project" value="UniProtKB-UniRule"/>
</dbReference>
<keyword evidence="4 6" id="KW-1015">Disulfide bond</keyword>
<dbReference type="PANTHER" id="PTHR43110">
    <property type="entry name" value="THIOL PEROXIDASE"/>
    <property type="match status" value="1"/>
</dbReference>
<keyword evidence="9" id="KW-1185">Reference proteome</keyword>
<dbReference type="RefSeq" id="WP_179975839.1">
    <property type="nucleotide sequence ID" value="NZ_CP049075.1"/>
</dbReference>
<feature type="disulfide bond" description="Redox-active" evidence="6">
    <location>
        <begin position="59"/>
        <end position="93"/>
    </location>
</feature>
<feature type="domain" description="Thioredoxin" evidence="7">
    <location>
        <begin position="17"/>
        <end position="165"/>
    </location>
</feature>
<dbReference type="EMBL" id="CP049075">
    <property type="protein sequence ID" value="QLI05328.1"/>
    <property type="molecule type" value="Genomic_DNA"/>
</dbReference>
<evidence type="ECO:0000259" key="7">
    <source>
        <dbReference type="PROSITE" id="PS51352"/>
    </source>
</evidence>
<evidence type="ECO:0000256" key="2">
    <source>
        <dbReference type="ARBA" id="ARBA00022862"/>
    </source>
</evidence>
<name>A0A7H9CJ86_9BACT</name>
<protein>
    <recommendedName>
        <fullName evidence="6">Thiol peroxidase</fullName>
        <shortName evidence="6">Tpx</shortName>
        <ecNumber evidence="6">1.11.1.24</ecNumber>
    </recommendedName>
    <alternativeName>
        <fullName evidence="6">Peroxiredoxin tpx</fullName>
        <shortName evidence="6">Prx</shortName>
    </alternativeName>
    <alternativeName>
        <fullName evidence="6">Thioredoxin peroxidase</fullName>
    </alternativeName>
    <alternativeName>
        <fullName evidence="6">Thioredoxin-dependent peroxiredoxin</fullName>
    </alternativeName>
</protein>
<dbReference type="Pfam" id="PF08534">
    <property type="entry name" value="Redoxin"/>
    <property type="match status" value="1"/>
</dbReference>
<dbReference type="KEGG" id="cinf:CINF_0813"/>
<dbReference type="PROSITE" id="PS01265">
    <property type="entry name" value="TPX"/>
    <property type="match status" value="1"/>
</dbReference>
<comment type="similarity">
    <text evidence="6">Belongs to the peroxiredoxin family. Tpx subfamily.</text>
</comment>
<dbReference type="SUPFAM" id="SSF52833">
    <property type="entry name" value="Thioredoxin-like"/>
    <property type="match status" value="1"/>
</dbReference>
<dbReference type="NCBIfam" id="NF001808">
    <property type="entry name" value="PRK00522.1"/>
    <property type="match status" value="1"/>
</dbReference>
<dbReference type="InterPro" id="IPR013766">
    <property type="entry name" value="Thioredoxin_domain"/>
</dbReference>
<dbReference type="PROSITE" id="PS51352">
    <property type="entry name" value="THIOREDOXIN_2"/>
    <property type="match status" value="1"/>
</dbReference>